<dbReference type="EMBL" id="MU276740">
    <property type="protein sequence ID" value="KAI0037739.1"/>
    <property type="molecule type" value="Genomic_DNA"/>
</dbReference>
<keyword evidence="2" id="KW-1185">Reference proteome</keyword>
<organism evidence="1 2">
    <name type="scientific">Auriscalpium vulgare</name>
    <dbReference type="NCBI Taxonomy" id="40419"/>
    <lineage>
        <taxon>Eukaryota</taxon>
        <taxon>Fungi</taxon>
        <taxon>Dikarya</taxon>
        <taxon>Basidiomycota</taxon>
        <taxon>Agaricomycotina</taxon>
        <taxon>Agaricomycetes</taxon>
        <taxon>Russulales</taxon>
        <taxon>Auriscalpiaceae</taxon>
        <taxon>Auriscalpium</taxon>
    </lineage>
</organism>
<reference evidence="1" key="1">
    <citation type="submission" date="2021-02" db="EMBL/GenBank/DDBJ databases">
        <authorList>
            <consortium name="DOE Joint Genome Institute"/>
            <person name="Ahrendt S."/>
            <person name="Looney B.P."/>
            <person name="Miyauchi S."/>
            <person name="Morin E."/>
            <person name="Drula E."/>
            <person name="Courty P.E."/>
            <person name="Chicoki N."/>
            <person name="Fauchery L."/>
            <person name="Kohler A."/>
            <person name="Kuo A."/>
            <person name="Labutti K."/>
            <person name="Pangilinan J."/>
            <person name="Lipzen A."/>
            <person name="Riley R."/>
            <person name="Andreopoulos W."/>
            <person name="He G."/>
            <person name="Johnson J."/>
            <person name="Barry K.W."/>
            <person name="Grigoriev I.V."/>
            <person name="Nagy L."/>
            <person name="Hibbett D."/>
            <person name="Henrissat B."/>
            <person name="Matheny P.B."/>
            <person name="Labbe J."/>
            <person name="Martin F."/>
        </authorList>
    </citation>
    <scope>NUCLEOTIDE SEQUENCE</scope>
    <source>
        <strain evidence="1">FP105234-sp</strain>
    </source>
</reference>
<evidence type="ECO:0000313" key="1">
    <source>
        <dbReference type="EMBL" id="KAI0037739.1"/>
    </source>
</evidence>
<reference evidence="1" key="2">
    <citation type="journal article" date="2022" name="New Phytol.">
        <title>Evolutionary transition to the ectomycorrhizal habit in the genomes of a hyperdiverse lineage of mushroom-forming fungi.</title>
        <authorList>
            <person name="Looney B."/>
            <person name="Miyauchi S."/>
            <person name="Morin E."/>
            <person name="Drula E."/>
            <person name="Courty P.E."/>
            <person name="Kohler A."/>
            <person name="Kuo A."/>
            <person name="LaButti K."/>
            <person name="Pangilinan J."/>
            <person name="Lipzen A."/>
            <person name="Riley R."/>
            <person name="Andreopoulos W."/>
            <person name="He G."/>
            <person name="Johnson J."/>
            <person name="Nolan M."/>
            <person name="Tritt A."/>
            <person name="Barry K.W."/>
            <person name="Grigoriev I.V."/>
            <person name="Nagy L.G."/>
            <person name="Hibbett D."/>
            <person name="Henrissat B."/>
            <person name="Matheny P.B."/>
            <person name="Labbe J."/>
            <person name="Martin F.M."/>
        </authorList>
    </citation>
    <scope>NUCLEOTIDE SEQUENCE</scope>
    <source>
        <strain evidence="1">FP105234-sp</strain>
    </source>
</reference>
<comment type="caution">
    <text evidence="1">The sequence shown here is derived from an EMBL/GenBank/DDBJ whole genome shotgun (WGS) entry which is preliminary data.</text>
</comment>
<gene>
    <name evidence="1" type="ORF">FA95DRAFT_1613921</name>
</gene>
<protein>
    <submittedName>
        <fullName evidence="1">Uncharacterized protein</fullName>
    </submittedName>
</protein>
<sequence>MFNTRFKKALECARRERLGPSRNMTADEVCESAAERLQALSLQQPQFSAHDQLWAIEDLLDEVVAASKLLALNLLTVDILLRDLQDPDSGITAESLSVRESVITVILVENMKAQSTYDLLGCTPPSWITELLAMEQVPAQVGRRHFTSALQKNHDALEVMRGALALFEQALTILRETVVDSL</sequence>
<dbReference type="Proteomes" id="UP000814033">
    <property type="component" value="Unassembled WGS sequence"/>
</dbReference>
<proteinExistence type="predicted"/>
<evidence type="ECO:0000313" key="2">
    <source>
        <dbReference type="Proteomes" id="UP000814033"/>
    </source>
</evidence>
<accession>A0ACB8R0X5</accession>
<name>A0ACB8R0X5_9AGAM</name>